<accession>A0ABW5FJL3</accession>
<reference evidence="3" key="1">
    <citation type="journal article" date="2019" name="Int. J. Syst. Evol. Microbiol.">
        <title>The Global Catalogue of Microorganisms (GCM) 10K type strain sequencing project: providing services to taxonomists for standard genome sequencing and annotation.</title>
        <authorList>
            <consortium name="The Broad Institute Genomics Platform"/>
            <consortium name="The Broad Institute Genome Sequencing Center for Infectious Disease"/>
            <person name="Wu L."/>
            <person name="Ma J."/>
        </authorList>
    </citation>
    <scope>NUCLEOTIDE SEQUENCE [LARGE SCALE GENOMIC DNA]</scope>
    <source>
        <strain evidence="3">CGMCC 4.7645</strain>
    </source>
</reference>
<evidence type="ECO:0000313" key="3">
    <source>
        <dbReference type="Proteomes" id="UP001597417"/>
    </source>
</evidence>
<feature type="domain" description="OAA-family lectin sugar binding" evidence="1">
    <location>
        <begin position="159"/>
        <end position="232"/>
    </location>
</feature>
<keyword evidence="3" id="KW-1185">Reference proteome</keyword>
<gene>
    <name evidence="2" type="ORF">ACFSXZ_02470</name>
</gene>
<dbReference type="RefSeq" id="WP_378260759.1">
    <property type="nucleotide sequence ID" value="NZ_JBHUKR010000004.1"/>
</dbReference>
<proteinExistence type="predicted"/>
<protein>
    <recommendedName>
        <fullName evidence="1">OAA-family lectin sugar binding domain-containing protein</fullName>
    </recommendedName>
</protein>
<comment type="caution">
    <text evidence="2">The sequence shown here is derived from an EMBL/GenBank/DDBJ whole genome shotgun (WGS) entry which is preliminary data.</text>
</comment>
<name>A0ABW5FJL3_9PSEU</name>
<evidence type="ECO:0000259" key="1">
    <source>
        <dbReference type="Pfam" id="PF17882"/>
    </source>
</evidence>
<dbReference type="InterPro" id="IPR040964">
    <property type="entry name" value="SBD"/>
</dbReference>
<dbReference type="EMBL" id="JBHUKR010000004">
    <property type="protein sequence ID" value="MFD2415185.1"/>
    <property type="molecule type" value="Genomic_DNA"/>
</dbReference>
<organism evidence="2 3">
    <name type="scientific">Amycolatopsis pigmentata</name>
    <dbReference type="NCBI Taxonomy" id="450801"/>
    <lineage>
        <taxon>Bacteria</taxon>
        <taxon>Bacillati</taxon>
        <taxon>Actinomycetota</taxon>
        <taxon>Actinomycetes</taxon>
        <taxon>Pseudonocardiales</taxon>
        <taxon>Pseudonocardiaceae</taxon>
        <taxon>Amycolatopsis</taxon>
    </lineage>
</organism>
<evidence type="ECO:0000313" key="2">
    <source>
        <dbReference type="EMBL" id="MFD2415185.1"/>
    </source>
</evidence>
<sequence length="320" mass="35217">MTLNPVFADFSTDPPRTANGSVRAHRAGSAGGHWIINSGGAVWLDFVVDAPLDEATLKVRALVSKLGPESGYAPLDILVNGQSVTSRFRIPGGGDLPQTMTFAVPGEWLRPGTNTVELRSAEDARTMLWLYRVLLESVWDRDAAERALLAERAAEPAYTFATYSRPADASRWLPGPPLRFRIDEGQAALPTELRWRGPYGSEGSISFADEMSTFLGHVRTTSGAWRQLRGELAERREHHEEPAPRYRTEVHWGGRWHPSGELSVFLDTGSRPVERIAWRDQRGNTASIGLTPDGSSFTGYAQRVNEGPIGYRGVIIRGAP</sequence>
<dbReference type="Proteomes" id="UP001597417">
    <property type="component" value="Unassembled WGS sequence"/>
</dbReference>
<dbReference type="Pfam" id="PF17882">
    <property type="entry name" value="SBD"/>
    <property type="match status" value="2"/>
</dbReference>
<feature type="domain" description="OAA-family lectin sugar binding" evidence="1">
    <location>
        <begin position="245"/>
        <end position="314"/>
    </location>
</feature>